<accession>A0A6J5LJK2</accession>
<reference evidence="1" key="1">
    <citation type="submission" date="2020-04" db="EMBL/GenBank/DDBJ databases">
        <authorList>
            <person name="Chiriac C."/>
            <person name="Salcher M."/>
            <person name="Ghai R."/>
            <person name="Kavagutti S V."/>
        </authorList>
    </citation>
    <scope>NUCLEOTIDE SEQUENCE</scope>
</reference>
<gene>
    <name evidence="1" type="ORF">UFOVP257_116</name>
</gene>
<organism evidence="1">
    <name type="scientific">uncultured Caudovirales phage</name>
    <dbReference type="NCBI Taxonomy" id="2100421"/>
    <lineage>
        <taxon>Viruses</taxon>
        <taxon>Duplodnaviria</taxon>
        <taxon>Heunggongvirae</taxon>
        <taxon>Uroviricota</taxon>
        <taxon>Caudoviricetes</taxon>
        <taxon>Peduoviridae</taxon>
        <taxon>Maltschvirus</taxon>
        <taxon>Maltschvirus maltsch</taxon>
    </lineage>
</organism>
<dbReference type="EMBL" id="LR796274">
    <property type="protein sequence ID" value="CAB4133286.1"/>
    <property type="molecule type" value="Genomic_DNA"/>
</dbReference>
<proteinExistence type="predicted"/>
<name>A0A6J5LJK2_9CAUD</name>
<evidence type="ECO:0000313" key="1">
    <source>
        <dbReference type="EMBL" id="CAB4133286.1"/>
    </source>
</evidence>
<protein>
    <submittedName>
        <fullName evidence="1">Uncharacterized protein</fullName>
    </submittedName>
</protein>
<sequence>MQIQCYLYPNIIEIQLWDPTIFSPRNRVVYSRPIKVYQGIDNPMQLVIKNQDQKPVNVTGYLVQLDIQDPLAQGSVESLAITMVDTTKGLGKVTIPKEVVNSLDQRIYKLTIKLIDQATNIERPLFIDDNFTALLDLQVLPGWYESMPLTLNGDEVLDAGTI</sequence>